<evidence type="ECO:0000313" key="4">
    <source>
        <dbReference type="EMBL" id="RYM35087.1"/>
    </source>
</evidence>
<name>A0A4Q4KQC6_9FLAO</name>
<feature type="chain" id="PRO_5020363848" evidence="2">
    <location>
        <begin position="31"/>
        <end position="1917"/>
    </location>
</feature>
<dbReference type="SUPFAM" id="SSF49265">
    <property type="entry name" value="Fibronectin type III"/>
    <property type="match status" value="1"/>
</dbReference>
<gene>
    <name evidence="4" type="ORF">ERX46_06845</name>
</gene>
<dbReference type="SUPFAM" id="SSF49313">
    <property type="entry name" value="Cadherin-like"/>
    <property type="match status" value="1"/>
</dbReference>
<dbReference type="NCBIfam" id="TIGR04183">
    <property type="entry name" value="Por_Secre_tail"/>
    <property type="match status" value="1"/>
</dbReference>
<dbReference type="InterPro" id="IPR015919">
    <property type="entry name" value="Cadherin-like_sf"/>
</dbReference>
<dbReference type="GO" id="GO:0016020">
    <property type="term" value="C:membrane"/>
    <property type="evidence" value="ECO:0007669"/>
    <property type="project" value="InterPro"/>
</dbReference>
<dbReference type="Gene3D" id="2.60.40.10">
    <property type="entry name" value="Immunoglobulins"/>
    <property type="match status" value="2"/>
</dbReference>
<feature type="domain" description="Fibronectin type-III" evidence="3">
    <location>
        <begin position="174"/>
        <end position="295"/>
    </location>
</feature>
<dbReference type="PROSITE" id="PS50853">
    <property type="entry name" value="FN3"/>
    <property type="match status" value="1"/>
</dbReference>
<keyword evidence="1 2" id="KW-0732">Signal</keyword>
<dbReference type="OrthoDB" id="1652165at2"/>
<evidence type="ECO:0000256" key="2">
    <source>
        <dbReference type="SAM" id="SignalP"/>
    </source>
</evidence>
<dbReference type="Pfam" id="PF18962">
    <property type="entry name" value="Por_Secre_tail"/>
    <property type="match status" value="1"/>
</dbReference>
<reference evidence="4 5" key="1">
    <citation type="submission" date="2019-02" db="EMBL/GenBank/DDBJ databases">
        <title>Genome sequence of the sea-ice species Brumimicrobium glaciale.</title>
        <authorList>
            <person name="Bowman J.P."/>
        </authorList>
    </citation>
    <scope>NUCLEOTIDE SEQUENCE [LARGE SCALE GENOMIC DNA]</scope>
    <source>
        <strain evidence="4 5">IC156</strain>
    </source>
</reference>
<sequence length="1917" mass="200334">MLTILFRKKLLRFSLILLSLFLMGSGVALGQGNENFTNIPANNGSYSSRSWTGTDGVDWTADNARTDQTLNSRAICTKAGKVTSHLYTGGMGSLTFEYVRGFTSSSARGIKVFVNGVQIGSDISVSSSSNTSVIYSQLVNITGSVELKLQTTGAQVIIDDISWTSYSATSCTEPTTQATAASFSSITNNSMNLSWTAGDGTAGRIVVMKETSAFSGSPTSGTSYTANSTFGSGATIATDEFVVYKGTGNSVTVTGLDCGKTYHASVFEYNTTGTCYNVTSPATANETTTLTTTPTLPSSTQSCGSTVFAATPNAGTNSTYWQTSSSGVSTSDPANVTKTVTTNTTIYLRTQSGQGCWSDALTVNPTVILAPVISVQPANQSESAGQDATFSVTASDASSYQWQVSTNSGGSWANISGETSASITLTSVTLGMDGNQYRVNVGANSPCSSVTSSVGTLSVVNGPCLDEANFTSTPVGWTETSISYSSNEANFGNTSGELTTLQLSNPNQLTFDLRRSGNSNAKSLLIEISTTTQGGSYTIIATYDHSTTTSGSTTSCTVDLSAYSSNPNVYIKFRKVSSTASPWYLKNVQVFCGPSSPTLTTTQTTLSNLDYTVGSGPSANQTFDLTGSNLDNTDVTLSLSNTNHEFSLDNSTWSITTLSLPSYSGAAQTVYVRLKSGLSVANYTSVISISGGGVATAITVNLSGDVQAVFPPVITSAITQSVVYGSSTTYSIIASQSPTSYGATGLPTGLFFNASTGIISGTPTANVGTVTSTITATNAGGTDSKTLVWTITPKPLTMTGISGMNKVYDGNTSASLSGVGSEVLVGVVGSDFVYLPATGMPSATFLNKNIGTGKSLTVTGYNLVGTHAGNYTLTIPTLTANITPFALTVSGSTANNKVYDGTNSATISGGTLSGVISPDVVTLNGGGTFANANVGNAKAVTASLSLSGGGAGNYTLNQPTGLTANITKATPVFTTSAISINLGGTYVLPGSNVSSTSPGAFSYSITGGGNATLSGTTITGVVVGTETLTVNQAASINFIAGSTTVAVNVTSFAYLNGDVRTTADYTGLSYNSDWEEFNGSTWAARANSPQSNVPSGRIIIENQSIDGGANVSSGYNDIIIKSGGSLILSDNPGAFVDFIKTGKTLEIRDGGKLTLNGEIQLNSNANLIVRSGGILELNNDAIDNTHPLWNGKENFEQGSFVVINNWNWTVGSPGNLSLLSNGSSQISNNIGGYKFGNLSIEAELPDNWTLISGSTSPLVPLCEDDLEIFNTSPTFFISGTSNNYSGFIINGNLTIYDGWFNFGTKFSGTNGFSNNYVVRGNFVCLSDDKLKLHEIYDGVTTSTGSLTVHGNFEIGDQVPNFTNHGTKKIILKGGTAGSSKYIDIATSVLYIPIEIEDGSRVLKNNDLTFGNNSSLLVKNGASLDFGFNSSGGANQILSIGTGDSFTAQLQSVLYLTSPAGIMSSGATGNVQTSTRTFASASPYGDYHYIGKASQNTGTALPTDVRNLFINTETATHNVTLTQNVIVNNTLTMSSGNIQTGANLLELGESTTNKGTLTHTSGFVVGKMRRWFAGTNSGDASGLFPMGFDDGGLKNRNAKVEFNLAPIGGHLTVEYINSPMISIGSYVGLPILAINTGGAGFDVTTTEDQGYWKIDNEAGKLILAAYTISLTGQGYATVNDLTNLTLLKRVGIGNWLAPGTHIAASGTTAMPTVSRSGIIGWSNFGFGGGSNNALPVTLTTFEVVCSANDKQMDINWSTASETNSSHFTVEKSRDMVNWATISKVEAAGNSSHNIDYKEIDKNPWNGITYYRLSQFDFDGEIEAFDPISVSCVVGENSVVVYPNPSNGEFTLEITWTEKPIKTQLEIIDVTGRTVLSQDIKLEEGVKQIYFNQIDLQSGTYLIVFPNTELKPIRVLIDN</sequence>
<dbReference type="GO" id="GO:0005509">
    <property type="term" value="F:calcium ion binding"/>
    <property type="evidence" value="ECO:0007669"/>
    <property type="project" value="InterPro"/>
</dbReference>
<dbReference type="InterPro" id="IPR041248">
    <property type="entry name" value="YDG"/>
</dbReference>
<accession>A0A4Q4KQC6</accession>
<evidence type="ECO:0000313" key="5">
    <source>
        <dbReference type="Proteomes" id="UP000293952"/>
    </source>
</evidence>
<dbReference type="InterPro" id="IPR026444">
    <property type="entry name" value="Secre_tail"/>
</dbReference>
<proteinExistence type="predicted"/>
<dbReference type="RefSeq" id="WP_130093095.1">
    <property type="nucleotide sequence ID" value="NZ_SETE01000002.1"/>
</dbReference>
<evidence type="ECO:0000256" key="1">
    <source>
        <dbReference type="ARBA" id="ARBA00022729"/>
    </source>
</evidence>
<protein>
    <submittedName>
        <fullName evidence="4">T9SS type A sorting domain-containing protein</fullName>
    </submittedName>
</protein>
<dbReference type="Gene3D" id="2.60.40.2700">
    <property type="match status" value="1"/>
</dbReference>
<organism evidence="4 5">
    <name type="scientific">Brumimicrobium glaciale</name>
    <dbReference type="NCBI Taxonomy" id="200475"/>
    <lineage>
        <taxon>Bacteria</taxon>
        <taxon>Pseudomonadati</taxon>
        <taxon>Bacteroidota</taxon>
        <taxon>Flavobacteriia</taxon>
        <taxon>Flavobacteriales</taxon>
        <taxon>Crocinitomicaceae</taxon>
        <taxon>Brumimicrobium</taxon>
    </lineage>
</organism>
<dbReference type="InterPro" id="IPR003961">
    <property type="entry name" value="FN3_dom"/>
</dbReference>
<feature type="signal peptide" evidence="2">
    <location>
        <begin position="1"/>
        <end position="30"/>
    </location>
</feature>
<dbReference type="Proteomes" id="UP000293952">
    <property type="component" value="Unassembled WGS sequence"/>
</dbReference>
<evidence type="ECO:0000259" key="3">
    <source>
        <dbReference type="PROSITE" id="PS50853"/>
    </source>
</evidence>
<comment type="caution">
    <text evidence="4">The sequence shown here is derived from an EMBL/GenBank/DDBJ whole genome shotgun (WGS) entry which is preliminary data.</text>
</comment>
<dbReference type="Pfam" id="PF18657">
    <property type="entry name" value="YDG"/>
    <property type="match status" value="2"/>
</dbReference>
<dbReference type="EMBL" id="SETE01000002">
    <property type="protein sequence ID" value="RYM35087.1"/>
    <property type="molecule type" value="Genomic_DNA"/>
</dbReference>
<keyword evidence="5" id="KW-1185">Reference proteome</keyword>
<dbReference type="InterPro" id="IPR013783">
    <property type="entry name" value="Ig-like_fold"/>
</dbReference>
<dbReference type="InterPro" id="IPR036116">
    <property type="entry name" value="FN3_sf"/>
</dbReference>